<evidence type="ECO:0008006" key="4">
    <source>
        <dbReference type="Google" id="ProtNLM"/>
    </source>
</evidence>
<accession>A0ABS9VKI4</accession>
<keyword evidence="3" id="KW-1185">Reference proteome</keyword>
<protein>
    <recommendedName>
        <fullName evidence="4">DUF4398 domain-containing protein</fullName>
    </recommendedName>
</protein>
<evidence type="ECO:0000256" key="1">
    <source>
        <dbReference type="SAM" id="MobiDB-lite"/>
    </source>
</evidence>
<sequence>MPLLAVAAACQKTPDQKYAEQVRSDAQQRGAAIENQAEAEATRLDRQASDLKEQAKQSGGLTGERLSVRADALTKEAKIVRKQADMRADAVKEAADAQIKTSQSR</sequence>
<dbReference type="RefSeq" id="WP_241446271.1">
    <property type="nucleotide sequence ID" value="NZ_JAKZHW010000001.1"/>
</dbReference>
<dbReference type="Proteomes" id="UP001203058">
    <property type="component" value="Unassembled WGS sequence"/>
</dbReference>
<organism evidence="2 3">
    <name type="scientific">Sphingomonas telluris</name>
    <dbReference type="NCBI Taxonomy" id="2907998"/>
    <lineage>
        <taxon>Bacteria</taxon>
        <taxon>Pseudomonadati</taxon>
        <taxon>Pseudomonadota</taxon>
        <taxon>Alphaproteobacteria</taxon>
        <taxon>Sphingomonadales</taxon>
        <taxon>Sphingomonadaceae</taxon>
        <taxon>Sphingomonas</taxon>
    </lineage>
</organism>
<proteinExistence type="predicted"/>
<feature type="compositionally biased region" description="Basic and acidic residues" evidence="1">
    <location>
        <begin position="40"/>
        <end position="55"/>
    </location>
</feature>
<gene>
    <name evidence="2" type="ORF">LZ016_05140</name>
</gene>
<evidence type="ECO:0000313" key="2">
    <source>
        <dbReference type="EMBL" id="MCH8615485.1"/>
    </source>
</evidence>
<reference evidence="2 3" key="1">
    <citation type="submission" date="2022-03" db="EMBL/GenBank/DDBJ databases">
        <authorList>
            <person name="Jo J.-H."/>
            <person name="Im W.-T."/>
        </authorList>
    </citation>
    <scope>NUCLEOTIDE SEQUENCE [LARGE SCALE GENOMIC DNA]</scope>
    <source>
        <strain evidence="2 3">SM33</strain>
    </source>
</reference>
<evidence type="ECO:0000313" key="3">
    <source>
        <dbReference type="Proteomes" id="UP001203058"/>
    </source>
</evidence>
<comment type="caution">
    <text evidence="2">The sequence shown here is derived from an EMBL/GenBank/DDBJ whole genome shotgun (WGS) entry which is preliminary data.</text>
</comment>
<dbReference type="EMBL" id="JAKZHW010000001">
    <property type="protein sequence ID" value="MCH8615485.1"/>
    <property type="molecule type" value="Genomic_DNA"/>
</dbReference>
<feature type="region of interest" description="Disordered" evidence="1">
    <location>
        <begin position="39"/>
        <end position="63"/>
    </location>
</feature>
<name>A0ABS9VKI4_9SPHN</name>